<dbReference type="EMBL" id="MH320549">
    <property type="protein sequence ID" value="AYO87933.1"/>
    <property type="molecule type" value="Genomic_DNA"/>
</dbReference>
<organismHost>
    <name type="scientific">Homo sapiens</name>
    <name type="common">Human</name>
    <dbReference type="NCBI Taxonomy" id="9606"/>
</organismHost>
<dbReference type="Proteomes" id="UP000320816">
    <property type="component" value="Segment"/>
</dbReference>
<evidence type="ECO:0000256" key="2">
    <source>
        <dbReference type="ARBA" id="ARBA00015436"/>
    </source>
</evidence>
<keyword evidence="3" id="KW-0805">Transcription regulation</keyword>
<evidence type="ECO:0000313" key="7">
    <source>
        <dbReference type="EMBL" id="AYO87933.1"/>
    </source>
</evidence>
<evidence type="ECO:0000256" key="4">
    <source>
        <dbReference type="ARBA" id="ARBA00023159"/>
    </source>
</evidence>
<keyword evidence="3" id="KW-0804">Transcription</keyword>
<name>A0A1S7DLW4_MCV2</name>
<evidence type="ECO:0000313" key="8">
    <source>
        <dbReference type="EMBL" id="AYO88103.1"/>
    </source>
</evidence>
<accession>A0A1S7DLW4</accession>
<dbReference type="Pfam" id="PF05718">
    <property type="entry name" value="Pox_int_trans"/>
    <property type="match status" value="1"/>
</dbReference>
<organism evidence="5">
    <name type="scientific">Molluscum contagiosum virus subtype 2</name>
    <name type="common">MOCV</name>
    <name type="synonym">MCVII</name>
    <dbReference type="NCBI Taxonomy" id="10281"/>
    <lineage>
        <taxon>Viruses</taxon>
        <taxon>Varidnaviria</taxon>
        <taxon>Bamfordvirae</taxon>
        <taxon>Nucleocytoviricota</taxon>
        <taxon>Pokkesviricetes</taxon>
        <taxon>Chitovirales</taxon>
        <taxon>Poxviridae</taxon>
        <taxon>Chordopoxvirinae</taxon>
        <taxon>Molluscipoxvirus</taxon>
        <taxon>Molluscipoxvirus molluscum</taxon>
        <taxon>Molluscum contagiosum virus</taxon>
    </lineage>
</organism>
<dbReference type="Proteomes" id="UP000315637">
    <property type="component" value="Segment"/>
</dbReference>
<dbReference type="EMBL" id="MH320556">
    <property type="protein sequence ID" value="AYO89151.1"/>
    <property type="molecule type" value="Genomic_DNA"/>
</dbReference>
<dbReference type="Proteomes" id="UP000319755">
    <property type="component" value="Genome"/>
</dbReference>
<dbReference type="EMBL" id="MH320551">
    <property type="protein sequence ID" value="AYO88273.1"/>
    <property type="molecule type" value="Genomic_DNA"/>
</dbReference>
<sequence length="383" mass="43053">MEPLLRYLHSVEDRYVRTIFNFHIRHVPDVPAIYEPIKARIAGTQLFHEVVPDVHARAGIKKFIYCDIHMTKHILNHAAYAQGAADAGRAHKMAQHFDVVLAPGADSARTRDIFLRDKSSLLSYIKTTSKKSKIDYGEIKKTIHCAGGGAAGYYSGRRSDEYLSTTVCVDRARPWIKSVSKRLRVDIARHAIVTRGKSSILQTIEVIYVNRTCVKIFKDSTVHVILSKDKAERRCVDLVDRLFGTYRALFALLHALTQHAPFRAHAAAADAVLAAPGFDEKLALIRAHAHMYGVHNFRVGMFNLTYTPHIAFTVFPSLLDHKSKIKFFKGKKLNIVALSSLQECAYYVGCAEALLRTMQLRSERLDATDVLAASVEELKELLL</sequence>
<reference evidence="6" key="2">
    <citation type="journal article" date="2018" name="Viruses">
        <title>New Insights into the Evolutionary and Genomic Landscape of Molluscum Contagiosum Virus (MCV) based on Nine MCV1 and Six MCV2 Complete Genome Sequences.</title>
        <authorList>
            <person name="Zorec T."/>
            <person name="Kutnjak D."/>
            <person name="Hosnjak L."/>
            <person name="Kusar B."/>
            <person name="Trcko K."/>
            <person name="Kocjan B."/>
            <person name="Li Y."/>
            <person name="Krizmaric M."/>
            <person name="Miljkovic J."/>
            <person name="Ravnikar M."/>
            <person name="Poljak M."/>
        </authorList>
    </citation>
    <scope>NUCLEOTIDE SEQUENCE [LARGE SCALE GENOMIC DNA]</scope>
    <source>
        <strain evidence="6">MCV2_MB98</strain>
        <strain evidence="7">MCV2_MC313</strain>
        <strain evidence="8">MCV2_MC316</strain>
        <strain evidence="9">MCV2_MC332</strain>
        <strain evidence="10">MCV2_MC515</strain>
    </source>
</reference>
<comment type="function">
    <text evidence="1">Acts with RNA polymerase to initiate transcription from intermediate gene promoters.</text>
</comment>
<dbReference type="Proteomes" id="UP000317568">
    <property type="component" value="Genome"/>
</dbReference>
<evidence type="ECO:0000256" key="3">
    <source>
        <dbReference type="ARBA" id="ARBA00023015"/>
    </source>
</evidence>
<reference evidence="5" key="1">
    <citation type="journal article" date="2017" name="J. Gen. Virol.">
        <title>Recombination events and variability among full-length genomes of co-circulating molluscum contagiosum virus subtypes 1 and 2.</title>
        <authorList>
            <person name="Lopez-Bueno A."/>
            <person name="Parras-Molto M."/>
            <person name="Lopez-Barrantes O."/>
            <person name="Belda S."/>
            <person name="Alejo A."/>
        </authorList>
    </citation>
    <scope>NUCLEOTIDE SEQUENCE</scope>
    <source>
        <strain evidence="5">Madrid 2016_1</strain>
    </source>
</reference>
<gene>
    <name evidence="5" type="primary">MC128R</name>
</gene>
<dbReference type="Proteomes" id="UP000320664">
    <property type="component" value="Segment"/>
</dbReference>
<dbReference type="InterPro" id="IPR008789">
    <property type="entry name" value="Poxvirus_intermed-TF"/>
</dbReference>
<dbReference type="EMBL" id="KY040274">
    <property type="protein sequence ID" value="AQY16701.1"/>
    <property type="molecule type" value="Genomic_DNA"/>
</dbReference>
<protein>
    <recommendedName>
        <fullName evidence="2">Intermediate transcription factor 3 large subunit</fullName>
    </recommendedName>
</protein>
<dbReference type="EMBL" id="MH320548">
    <property type="protein sequence ID" value="AYO87763.1"/>
    <property type="molecule type" value="Genomic_DNA"/>
</dbReference>
<proteinExistence type="predicted"/>
<evidence type="ECO:0000313" key="5">
    <source>
        <dbReference type="EMBL" id="AQY16701.1"/>
    </source>
</evidence>
<evidence type="ECO:0000313" key="10">
    <source>
        <dbReference type="EMBL" id="AYO89151.1"/>
    </source>
</evidence>
<reference evidence="6" key="3">
    <citation type="submission" date="2018-05" db="EMBL/GenBank/DDBJ databases">
        <authorList>
            <person name="Zorec T.M."/>
            <person name="Hosnjak L."/>
            <person name="Kutnjak D."/>
            <person name="Kusar B."/>
            <person name="Trcko K."/>
            <person name="Kocjan B.J."/>
            <person name="Li Y."/>
            <person name="Krizmaric M."/>
            <person name="Miljkovic J."/>
            <person name="Ravnikar M."/>
            <person name="Poljak M."/>
        </authorList>
    </citation>
    <scope>NUCLEOTIDE SEQUENCE</scope>
    <source>
        <strain evidence="6">MCV2_MB98</strain>
        <strain evidence="7">MCV2_MC313</strain>
        <strain evidence="8">MCV2_MC316</strain>
        <strain evidence="9">MCV2_MC332</strain>
        <strain evidence="10">MCV2_MC515</strain>
    </source>
</reference>
<evidence type="ECO:0000313" key="9">
    <source>
        <dbReference type="EMBL" id="AYO88273.1"/>
    </source>
</evidence>
<evidence type="ECO:0000313" key="6">
    <source>
        <dbReference type="EMBL" id="AYO87763.1"/>
    </source>
</evidence>
<evidence type="ECO:0000256" key="1">
    <source>
        <dbReference type="ARBA" id="ARBA00003344"/>
    </source>
</evidence>
<keyword evidence="4" id="KW-0010">Activator</keyword>
<dbReference type="EMBL" id="MH320550">
    <property type="protein sequence ID" value="AYO88103.1"/>
    <property type="molecule type" value="Genomic_DNA"/>
</dbReference>
<dbReference type="Proteomes" id="UP000317891">
    <property type="component" value="Segment"/>
</dbReference>